<dbReference type="AlphaFoldDB" id="E0RQ68"/>
<dbReference type="InterPro" id="IPR001705">
    <property type="entry name" value="Ribosomal_bL33"/>
</dbReference>
<dbReference type="HAMAP" id="MF_00294">
    <property type="entry name" value="Ribosomal_bL33"/>
    <property type="match status" value="1"/>
</dbReference>
<dbReference type="InterPro" id="IPR038584">
    <property type="entry name" value="Ribosomal_bL33_sf"/>
</dbReference>
<reference evidence="6 7" key="2">
    <citation type="journal article" date="2010" name="J. Bacteriol.">
        <title>Genome sequence of the polysaccharide-degrading, thermophilic anaerobe Spirochaeta thermophila DSM 6192.</title>
        <authorList>
            <person name="Angelov A."/>
            <person name="Liebl S."/>
            <person name="Ballschmiter M."/>
            <person name="Bomeke M."/>
            <person name="Lehmann R."/>
            <person name="Liesegang H."/>
            <person name="Daniel R."/>
            <person name="Liebl W."/>
        </authorList>
    </citation>
    <scope>NUCLEOTIDE SEQUENCE [LARGE SCALE GENOMIC DNA]</scope>
    <source>
        <strain evidence="7">ATCC 49972 / DSM 6192 / RI 19.B1</strain>
    </source>
</reference>
<dbReference type="Pfam" id="PF00471">
    <property type="entry name" value="Ribosomal_L33"/>
    <property type="match status" value="1"/>
</dbReference>
<evidence type="ECO:0000256" key="4">
    <source>
        <dbReference type="ARBA" id="ARBA00035176"/>
    </source>
</evidence>
<dbReference type="GO" id="GO:0005840">
    <property type="term" value="C:ribosome"/>
    <property type="evidence" value="ECO:0007669"/>
    <property type="project" value="UniProtKB-KW"/>
</dbReference>
<sequence length="56" mass="6631">MAKKGKAVEIIALACSECNRRNYTTKKNRRLQGKLQLRKYCPFDRKHTLHVETRVK</sequence>
<reference key="1">
    <citation type="submission" date="2009-08" db="EMBL/GenBank/DDBJ databases">
        <title>The genome sequence of Spirochaeta thermophila DSM6192.</title>
        <authorList>
            <person name="Angelov A."/>
            <person name="Mientus M."/>
            <person name="Wittenberg S."/>
            <person name="Lehmann R."/>
            <person name="Liesegang H."/>
            <person name="Daniel R."/>
            <person name="Liebl W."/>
        </authorList>
    </citation>
    <scope>NUCLEOTIDE SEQUENCE</scope>
    <source>
        <strain>DSM 6192</strain>
    </source>
</reference>
<comment type="similarity">
    <text evidence="1 5">Belongs to the bacterial ribosomal protein bL33 family.</text>
</comment>
<dbReference type="NCBIfam" id="NF001860">
    <property type="entry name" value="PRK00595.1"/>
    <property type="match status" value="1"/>
</dbReference>
<dbReference type="PANTHER" id="PTHR43168">
    <property type="entry name" value="50S RIBOSOMAL PROTEIN L33, CHLOROPLASTIC"/>
    <property type="match status" value="1"/>
</dbReference>
<dbReference type="HOGENOM" id="CLU_190949_0_2_12"/>
<dbReference type="PaxDb" id="665571-STHERM_c04820"/>
<dbReference type="InterPro" id="IPR011332">
    <property type="entry name" value="Ribosomal_zn-bd"/>
</dbReference>
<dbReference type="eggNOG" id="COG0267">
    <property type="taxonomic scope" value="Bacteria"/>
</dbReference>
<dbReference type="NCBIfam" id="TIGR01023">
    <property type="entry name" value="rpmG_bact"/>
    <property type="match status" value="1"/>
</dbReference>
<keyword evidence="3 5" id="KW-0687">Ribonucleoprotein</keyword>
<accession>E0RQ68</accession>
<dbReference type="GO" id="GO:0003735">
    <property type="term" value="F:structural constituent of ribosome"/>
    <property type="evidence" value="ECO:0007669"/>
    <property type="project" value="InterPro"/>
</dbReference>
<organism evidence="6 7">
    <name type="scientific">Winmispira thermophila (strain ATCC 49972 / DSM 6192 / RI 19.B1)</name>
    <name type="common">Spirochaeta thermophila</name>
    <dbReference type="NCBI Taxonomy" id="665571"/>
    <lineage>
        <taxon>Bacteria</taxon>
        <taxon>Pseudomonadati</taxon>
        <taxon>Spirochaetota</taxon>
        <taxon>Spirochaetia</taxon>
        <taxon>Winmispirales</taxon>
        <taxon>Winmispiraceae</taxon>
        <taxon>Winmispira</taxon>
    </lineage>
</organism>
<dbReference type="Proteomes" id="UP000001296">
    <property type="component" value="Chromosome"/>
</dbReference>
<dbReference type="Gene3D" id="2.20.28.120">
    <property type="entry name" value="Ribosomal protein L33"/>
    <property type="match status" value="1"/>
</dbReference>
<evidence type="ECO:0000256" key="2">
    <source>
        <dbReference type="ARBA" id="ARBA00022980"/>
    </source>
</evidence>
<gene>
    <name evidence="5 6" type="primary">rpmG</name>
    <name evidence="6" type="ordered locus">STHERM_c04820</name>
</gene>
<proteinExistence type="inferred from homology"/>
<evidence type="ECO:0000256" key="3">
    <source>
        <dbReference type="ARBA" id="ARBA00023274"/>
    </source>
</evidence>
<dbReference type="PROSITE" id="PS00582">
    <property type="entry name" value="RIBOSOMAL_L33"/>
    <property type="match status" value="1"/>
</dbReference>
<dbReference type="EMBL" id="CP001698">
    <property type="protein sequence ID" value="ADN01452.1"/>
    <property type="molecule type" value="Genomic_DNA"/>
</dbReference>
<evidence type="ECO:0000313" key="7">
    <source>
        <dbReference type="Proteomes" id="UP000001296"/>
    </source>
</evidence>
<dbReference type="GO" id="GO:1990904">
    <property type="term" value="C:ribonucleoprotein complex"/>
    <property type="evidence" value="ECO:0007669"/>
    <property type="project" value="UniProtKB-KW"/>
</dbReference>
<dbReference type="GO" id="GO:0006412">
    <property type="term" value="P:translation"/>
    <property type="evidence" value="ECO:0007669"/>
    <property type="project" value="UniProtKB-UniRule"/>
</dbReference>
<dbReference type="KEGG" id="sta:STHERM_c04820"/>
<evidence type="ECO:0000256" key="5">
    <source>
        <dbReference type="HAMAP-Rule" id="MF_00294"/>
    </source>
</evidence>
<keyword evidence="2 5" id="KW-0689">Ribosomal protein</keyword>
<dbReference type="NCBIfam" id="NF001764">
    <property type="entry name" value="PRK00504.1"/>
    <property type="match status" value="1"/>
</dbReference>
<dbReference type="PANTHER" id="PTHR43168:SF2">
    <property type="entry name" value="LARGE RIBOSOMAL SUBUNIT PROTEIN BL33C"/>
    <property type="match status" value="1"/>
</dbReference>
<dbReference type="GO" id="GO:0005737">
    <property type="term" value="C:cytoplasm"/>
    <property type="evidence" value="ECO:0007669"/>
    <property type="project" value="UniProtKB-ARBA"/>
</dbReference>
<dbReference type="SUPFAM" id="SSF57829">
    <property type="entry name" value="Zn-binding ribosomal proteins"/>
    <property type="match status" value="1"/>
</dbReference>
<evidence type="ECO:0000256" key="1">
    <source>
        <dbReference type="ARBA" id="ARBA00007596"/>
    </source>
</evidence>
<dbReference type="RefSeq" id="WP_013313293.1">
    <property type="nucleotide sequence ID" value="NC_014484.1"/>
</dbReference>
<name>E0RQ68_WINT6</name>
<dbReference type="InterPro" id="IPR018264">
    <property type="entry name" value="Ribosomal_bL33_CS"/>
</dbReference>
<protein>
    <recommendedName>
        <fullName evidence="4 5">Large ribosomal subunit protein bL33</fullName>
    </recommendedName>
</protein>
<evidence type="ECO:0000313" key="6">
    <source>
        <dbReference type="EMBL" id="ADN01452.1"/>
    </source>
</evidence>